<comment type="caution">
    <text evidence="7">The sequence shown here is derived from an EMBL/GenBank/DDBJ whole genome shotgun (WGS) entry which is preliminary data.</text>
</comment>
<keyword evidence="3" id="KW-0560">Oxidoreductase</keyword>
<keyword evidence="8" id="KW-1185">Reference proteome</keyword>
<dbReference type="PRINTS" id="PR00368">
    <property type="entry name" value="FADPNR"/>
</dbReference>
<dbReference type="SUPFAM" id="SSF51905">
    <property type="entry name" value="FAD/NAD(P)-binding domain"/>
    <property type="match status" value="1"/>
</dbReference>
<dbReference type="PANTHER" id="PTHR11632">
    <property type="entry name" value="SUCCINATE DEHYDROGENASE 2 FLAVOPROTEIN SUBUNIT"/>
    <property type="match status" value="1"/>
</dbReference>
<proteinExistence type="predicted"/>
<dbReference type="InterPro" id="IPR036188">
    <property type="entry name" value="FAD/NAD-bd_sf"/>
</dbReference>
<feature type="domain" description="Fumarate reductase/succinate dehydrogenase flavoprotein-like C-terminal" evidence="6">
    <location>
        <begin position="431"/>
        <end position="528"/>
    </location>
</feature>
<dbReference type="GO" id="GO:0016491">
    <property type="term" value="F:oxidoreductase activity"/>
    <property type="evidence" value="ECO:0007669"/>
    <property type="project" value="UniProtKB-KW"/>
</dbReference>
<name>A0A7W0CBP6_9BACT</name>
<gene>
    <name evidence="7" type="ORF">HNR65_003136</name>
</gene>
<dbReference type="PIRSF" id="PIRSF000171">
    <property type="entry name" value="SDHA_APRA_LASPO"/>
    <property type="match status" value="1"/>
</dbReference>
<dbReference type="Proteomes" id="UP000525298">
    <property type="component" value="Unassembled WGS sequence"/>
</dbReference>
<dbReference type="SUPFAM" id="SSF46977">
    <property type="entry name" value="Succinate dehydrogenase/fumarate reductase flavoprotein C-terminal domain"/>
    <property type="match status" value="1"/>
</dbReference>
<evidence type="ECO:0000259" key="5">
    <source>
        <dbReference type="Pfam" id="PF00890"/>
    </source>
</evidence>
<dbReference type="SUPFAM" id="SSF56425">
    <property type="entry name" value="Succinate dehydrogenase/fumarate reductase flavoprotein, catalytic domain"/>
    <property type="match status" value="1"/>
</dbReference>
<accession>A0A7W0CBP6</accession>
<dbReference type="Pfam" id="PF00890">
    <property type="entry name" value="FAD_binding_2"/>
    <property type="match status" value="1"/>
</dbReference>
<feature type="active site" description="Proton acceptor" evidence="4">
    <location>
        <position position="283"/>
    </location>
</feature>
<feature type="domain" description="FAD-dependent oxidoreductase 2 FAD-binding" evidence="5">
    <location>
        <begin position="12"/>
        <end position="376"/>
    </location>
</feature>
<evidence type="ECO:0000256" key="1">
    <source>
        <dbReference type="ARBA" id="ARBA00001974"/>
    </source>
</evidence>
<evidence type="ECO:0000256" key="4">
    <source>
        <dbReference type="PIRSR" id="PIRSR000171-1"/>
    </source>
</evidence>
<evidence type="ECO:0000313" key="8">
    <source>
        <dbReference type="Proteomes" id="UP000525298"/>
    </source>
</evidence>
<reference evidence="7 8" key="1">
    <citation type="submission" date="2020-07" db="EMBL/GenBank/DDBJ databases">
        <title>Genomic Encyclopedia of Type Strains, Phase IV (KMG-IV): sequencing the most valuable type-strain genomes for metagenomic binning, comparative biology and taxonomic classification.</title>
        <authorList>
            <person name="Goeker M."/>
        </authorList>
    </citation>
    <scope>NUCLEOTIDE SEQUENCE [LARGE SCALE GENOMIC DNA]</scope>
    <source>
        <strain evidence="7 8">DSM 17721</strain>
    </source>
</reference>
<dbReference type="Pfam" id="PF02910">
    <property type="entry name" value="Succ_DH_flav_C"/>
    <property type="match status" value="1"/>
</dbReference>
<dbReference type="InterPro" id="IPR030664">
    <property type="entry name" value="SdhA/FrdA/AprA"/>
</dbReference>
<dbReference type="Gene3D" id="1.20.58.100">
    <property type="entry name" value="Fumarate reductase/succinate dehydrogenase flavoprotein-like, C-terminal domain"/>
    <property type="match status" value="1"/>
</dbReference>
<organism evidence="7 8">
    <name type="scientific">Desulfosalsimonas propionicica</name>
    <dbReference type="NCBI Taxonomy" id="332175"/>
    <lineage>
        <taxon>Bacteria</taxon>
        <taxon>Pseudomonadati</taxon>
        <taxon>Thermodesulfobacteriota</taxon>
        <taxon>Desulfobacteria</taxon>
        <taxon>Desulfobacterales</taxon>
        <taxon>Desulfosalsimonadaceae</taxon>
        <taxon>Desulfosalsimonas</taxon>
    </lineage>
</organism>
<dbReference type="PRINTS" id="PR00411">
    <property type="entry name" value="PNDRDTASEI"/>
</dbReference>
<evidence type="ECO:0000256" key="3">
    <source>
        <dbReference type="ARBA" id="ARBA00023002"/>
    </source>
</evidence>
<keyword evidence="2" id="KW-0285">Flavoprotein</keyword>
<dbReference type="InterPro" id="IPR015939">
    <property type="entry name" value="Fum_Rdtase/Succ_DH_flav-like_C"/>
</dbReference>
<protein>
    <submittedName>
        <fullName evidence="7">Succinate dehydrogenase/fumarate reductase flavoprotein subunit</fullName>
    </submittedName>
</protein>
<dbReference type="InterPro" id="IPR037099">
    <property type="entry name" value="Fum_R/Succ_DH_flav-like_C_sf"/>
</dbReference>
<dbReference type="Gene3D" id="3.50.50.60">
    <property type="entry name" value="FAD/NAD(P)-binding domain"/>
    <property type="match status" value="1"/>
</dbReference>
<dbReference type="InterPro" id="IPR003953">
    <property type="entry name" value="FAD-dep_OxRdtase_2_FAD-bd"/>
</dbReference>
<comment type="cofactor">
    <cofactor evidence="1">
        <name>FAD</name>
        <dbReference type="ChEBI" id="CHEBI:57692"/>
    </cofactor>
</comment>
<dbReference type="Gene3D" id="3.90.700.10">
    <property type="entry name" value="Succinate dehydrogenase/fumarate reductase flavoprotein, catalytic domain"/>
    <property type="match status" value="1"/>
</dbReference>
<sequence length="540" mass="58730">MPLETGKTISCDVLVIGSGGAGLRAAIAAKSTGADVVMASKLNIGKTSNTYISKGVMATLGFGPAEDNIDKYIDDTLKVGRFLNDRAMVEAIARQQENETAFLQQCGAAFAMDGDKPMLLHIPGHQYPRHLVAANWRGSDIVFPLKHFAAKQGVVFEEHLFVSSILSSDGRVSGACGITTDGRFITILAPAVVLATGGYSQIFMNTNNVPGITGDGQALCYELGLPLKDMEFVQFYPTAMGRRGSRLLLNEKLLAQDGVSLKNQAGENIIKKYGFDDFLTVTRDLLAQIMMRETVKGIVVLDLTHMPSGIDKQLSHLLPASYWKGEKRFQVVPTAHFCMGGAITDDYGQTPLAGLFAAGEIAAGAHGANRLGGNSLSEIFSMGSISGSCAAVQTKTPQKPNVIKSLADNERYRIDQQFSSRGTDSDELLSNLKQVMWHKAGILRHRAHLEQALQMLENPWPDIRVRTPAELIKSLELYNMRLIATAVCKAALMRTESRGSHFRTDFSIEDNDNWLKNIIIHKTESGMTCKAQPASSVHPD</sequence>
<dbReference type="AlphaFoldDB" id="A0A7W0CBP6"/>
<evidence type="ECO:0000313" key="7">
    <source>
        <dbReference type="EMBL" id="MBA2882781.1"/>
    </source>
</evidence>
<dbReference type="PANTHER" id="PTHR11632:SF51">
    <property type="entry name" value="SUCCINATE DEHYDROGENASE [UBIQUINONE] FLAVOPROTEIN SUBUNIT, MITOCHONDRIAL"/>
    <property type="match status" value="1"/>
</dbReference>
<evidence type="ECO:0000256" key="2">
    <source>
        <dbReference type="ARBA" id="ARBA00022630"/>
    </source>
</evidence>
<dbReference type="EMBL" id="JACDUS010000012">
    <property type="protein sequence ID" value="MBA2882781.1"/>
    <property type="molecule type" value="Genomic_DNA"/>
</dbReference>
<dbReference type="InterPro" id="IPR027477">
    <property type="entry name" value="Succ_DH/fumarate_Rdtase_cat_sf"/>
</dbReference>
<dbReference type="RefSeq" id="WP_181552404.1">
    <property type="nucleotide sequence ID" value="NZ_JACDUS010000012.1"/>
</dbReference>
<evidence type="ECO:0000259" key="6">
    <source>
        <dbReference type="Pfam" id="PF02910"/>
    </source>
</evidence>